<comment type="similarity">
    <text evidence="2 10">Belongs to the ABC-2 integral membrane protein family.</text>
</comment>
<keyword evidence="13" id="KW-1185">Reference proteome</keyword>
<organism evidence="12 13">
    <name type="scientific">Terrabacter aeriphilus</name>
    <dbReference type="NCBI Taxonomy" id="515662"/>
    <lineage>
        <taxon>Bacteria</taxon>
        <taxon>Bacillati</taxon>
        <taxon>Actinomycetota</taxon>
        <taxon>Actinomycetes</taxon>
        <taxon>Micrococcales</taxon>
        <taxon>Intrasporangiaceae</taxon>
        <taxon>Terrabacter</taxon>
    </lineage>
</organism>
<evidence type="ECO:0000256" key="5">
    <source>
        <dbReference type="ARBA" id="ARBA00022519"/>
    </source>
</evidence>
<dbReference type="PANTHER" id="PTHR30413">
    <property type="entry name" value="INNER MEMBRANE TRANSPORT PERMEASE"/>
    <property type="match status" value="1"/>
</dbReference>
<dbReference type="Pfam" id="PF01061">
    <property type="entry name" value="ABC2_membrane"/>
    <property type="match status" value="1"/>
</dbReference>
<keyword evidence="3 10" id="KW-0813">Transport</keyword>
<feature type="transmembrane region" description="Helical" evidence="10">
    <location>
        <begin position="144"/>
        <end position="170"/>
    </location>
</feature>
<feature type="transmembrane region" description="Helical" evidence="10">
    <location>
        <begin position="234"/>
        <end position="255"/>
    </location>
</feature>
<keyword evidence="4 10" id="KW-1003">Cell membrane</keyword>
<evidence type="ECO:0000256" key="3">
    <source>
        <dbReference type="ARBA" id="ARBA00022448"/>
    </source>
</evidence>
<dbReference type="InterPro" id="IPR000412">
    <property type="entry name" value="ABC_2_transport"/>
</dbReference>
<evidence type="ECO:0000256" key="7">
    <source>
        <dbReference type="ARBA" id="ARBA00022989"/>
    </source>
</evidence>
<gene>
    <name evidence="12" type="ORF">GCM10023258_33930</name>
</gene>
<feature type="transmembrane region" description="Helical" evidence="10">
    <location>
        <begin position="33"/>
        <end position="57"/>
    </location>
</feature>
<dbReference type="InterPro" id="IPR013525">
    <property type="entry name" value="ABC2_TM"/>
</dbReference>
<sequence>MIGVSQFRGLMAQRQVLRTLVERDLRVRYAGSVLGYVWTVLDPLLMALVYFVVFTLIFTARQTGNQPYFLHLITGLFLWQWFASNMSESSRALLSESRLVRSANLPRELWVVRVVLAKGIEFVLTLPVVVAFTIFYLITGDTKLHWTIIFIPVALVLTFLLSVGIGMILAPITVLVTDMARVVRIALRLGFYATPVLYSADMAPDTLRTVLALNPMSGILELFRSGFFKGEMNLFSVASACVLTVVLLLVGAFVFKRLEPAVLKEI</sequence>
<evidence type="ECO:0000256" key="1">
    <source>
        <dbReference type="ARBA" id="ARBA00004429"/>
    </source>
</evidence>
<keyword evidence="9" id="KW-0046">Antibiotic resistance</keyword>
<evidence type="ECO:0000313" key="13">
    <source>
        <dbReference type="Proteomes" id="UP001500427"/>
    </source>
</evidence>
<evidence type="ECO:0000256" key="8">
    <source>
        <dbReference type="ARBA" id="ARBA00023136"/>
    </source>
</evidence>
<dbReference type="PRINTS" id="PR00164">
    <property type="entry name" value="ABC2TRNSPORT"/>
</dbReference>
<accession>A0ABP9JLQ8</accession>
<dbReference type="Proteomes" id="UP001500427">
    <property type="component" value="Unassembled WGS sequence"/>
</dbReference>
<dbReference type="PANTHER" id="PTHR30413:SF8">
    <property type="entry name" value="TRANSPORT PERMEASE PROTEIN"/>
    <property type="match status" value="1"/>
</dbReference>
<dbReference type="InterPro" id="IPR047817">
    <property type="entry name" value="ABC2_TM_bact-type"/>
</dbReference>
<evidence type="ECO:0000259" key="11">
    <source>
        <dbReference type="PROSITE" id="PS51012"/>
    </source>
</evidence>
<comment type="caution">
    <text evidence="12">The sequence shown here is derived from an EMBL/GenBank/DDBJ whole genome shotgun (WGS) entry which is preliminary data.</text>
</comment>
<evidence type="ECO:0000256" key="4">
    <source>
        <dbReference type="ARBA" id="ARBA00022475"/>
    </source>
</evidence>
<proteinExistence type="inferred from homology"/>
<keyword evidence="5" id="KW-0997">Cell inner membrane</keyword>
<protein>
    <recommendedName>
        <fullName evidence="10">Transport permease protein</fullName>
    </recommendedName>
</protein>
<comment type="caution">
    <text evidence="10">Lacks conserved residue(s) required for the propagation of feature annotation.</text>
</comment>
<reference evidence="13" key="1">
    <citation type="journal article" date="2019" name="Int. J. Syst. Evol. Microbiol.">
        <title>The Global Catalogue of Microorganisms (GCM) 10K type strain sequencing project: providing services to taxonomists for standard genome sequencing and annotation.</title>
        <authorList>
            <consortium name="The Broad Institute Genomics Platform"/>
            <consortium name="The Broad Institute Genome Sequencing Center for Infectious Disease"/>
            <person name="Wu L."/>
            <person name="Ma J."/>
        </authorList>
    </citation>
    <scope>NUCLEOTIDE SEQUENCE [LARGE SCALE GENOMIC DNA]</scope>
    <source>
        <strain evidence="13">JCM 17687</strain>
    </source>
</reference>
<keyword evidence="8 10" id="KW-0472">Membrane</keyword>
<name>A0ABP9JLQ8_9MICO</name>
<dbReference type="RefSeq" id="WP_345508701.1">
    <property type="nucleotide sequence ID" value="NZ_BAABIW010000024.1"/>
</dbReference>
<dbReference type="EMBL" id="BAABIW010000024">
    <property type="protein sequence ID" value="GAA5033779.1"/>
    <property type="molecule type" value="Genomic_DNA"/>
</dbReference>
<evidence type="ECO:0000256" key="9">
    <source>
        <dbReference type="ARBA" id="ARBA00023251"/>
    </source>
</evidence>
<feature type="transmembrane region" description="Helical" evidence="10">
    <location>
        <begin position="109"/>
        <end position="138"/>
    </location>
</feature>
<evidence type="ECO:0000313" key="12">
    <source>
        <dbReference type="EMBL" id="GAA5033779.1"/>
    </source>
</evidence>
<evidence type="ECO:0000256" key="6">
    <source>
        <dbReference type="ARBA" id="ARBA00022692"/>
    </source>
</evidence>
<keyword evidence="6 10" id="KW-0812">Transmembrane</keyword>
<dbReference type="PROSITE" id="PS51012">
    <property type="entry name" value="ABC_TM2"/>
    <property type="match status" value="1"/>
</dbReference>
<evidence type="ECO:0000256" key="10">
    <source>
        <dbReference type="RuleBase" id="RU361157"/>
    </source>
</evidence>
<comment type="subcellular location">
    <subcellularLocation>
        <location evidence="1">Cell inner membrane</location>
        <topology evidence="1">Multi-pass membrane protein</topology>
    </subcellularLocation>
    <subcellularLocation>
        <location evidence="10">Cell membrane</location>
        <topology evidence="10">Multi-pass membrane protein</topology>
    </subcellularLocation>
</comment>
<keyword evidence="7 10" id="KW-1133">Transmembrane helix</keyword>
<feature type="domain" description="ABC transmembrane type-2" evidence="11">
    <location>
        <begin position="34"/>
        <end position="258"/>
    </location>
</feature>
<evidence type="ECO:0000256" key="2">
    <source>
        <dbReference type="ARBA" id="ARBA00007783"/>
    </source>
</evidence>